<dbReference type="EMBL" id="QUNR01000001">
    <property type="protein sequence ID" value="REH39888.1"/>
    <property type="molecule type" value="Genomic_DNA"/>
</dbReference>
<dbReference type="Proteomes" id="UP000256774">
    <property type="component" value="Unassembled WGS sequence"/>
</dbReference>
<evidence type="ECO:0000313" key="5">
    <source>
        <dbReference type="EMBL" id="REH39888.1"/>
    </source>
</evidence>
<keyword evidence="1 2" id="KW-0238">DNA-binding</keyword>
<evidence type="ECO:0000256" key="3">
    <source>
        <dbReference type="SAM" id="MobiDB-lite"/>
    </source>
</evidence>
<dbReference type="SUPFAM" id="SSF46689">
    <property type="entry name" value="Homeodomain-like"/>
    <property type="match status" value="1"/>
</dbReference>
<dbReference type="OrthoDB" id="9790413at2"/>
<evidence type="ECO:0000256" key="2">
    <source>
        <dbReference type="PROSITE-ProRule" id="PRU00335"/>
    </source>
</evidence>
<evidence type="ECO:0000256" key="1">
    <source>
        <dbReference type="ARBA" id="ARBA00023125"/>
    </source>
</evidence>
<accession>A0A3E0H822</accession>
<proteinExistence type="predicted"/>
<reference evidence="5 6" key="1">
    <citation type="submission" date="2018-08" db="EMBL/GenBank/DDBJ databases">
        <title>Genomic Encyclopedia of Type Strains, Phase IV (KMG-IV): sequencing the most valuable type-strain genomes for metagenomic binning, comparative biology and taxonomic classification.</title>
        <authorList>
            <person name="Goeker M."/>
        </authorList>
    </citation>
    <scope>NUCLEOTIDE SEQUENCE [LARGE SCALE GENOMIC DNA]</scope>
    <source>
        <strain evidence="5 6">DSM 26022</strain>
    </source>
</reference>
<dbReference type="AlphaFoldDB" id="A0A3E0H822"/>
<dbReference type="Gene3D" id="1.10.357.10">
    <property type="entry name" value="Tetracycline Repressor, domain 2"/>
    <property type="match status" value="1"/>
</dbReference>
<dbReference type="PANTHER" id="PTHR43479:SF11">
    <property type="entry name" value="ACREF_ENVCD OPERON REPRESSOR-RELATED"/>
    <property type="match status" value="1"/>
</dbReference>
<keyword evidence="6" id="KW-1185">Reference proteome</keyword>
<dbReference type="GO" id="GO:0003677">
    <property type="term" value="F:DNA binding"/>
    <property type="evidence" value="ECO:0007669"/>
    <property type="project" value="UniProtKB-UniRule"/>
</dbReference>
<dbReference type="InterPro" id="IPR001647">
    <property type="entry name" value="HTH_TetR"/>
</dbReference>
<dbReference type="InterPro" id="IPR009057">
    <property type="entry name" value="Homeodomain-like_sf"/>
</dbReference>
<comment type="caution">
    <text evidence="5">The sequence shown here is derived from an EMBL/GenBank/DDBJ whole genome shotgun (WGS) entry which is preliminary data.</text>
</comment>
<organism evidence="5 6">
    <name type="scientific">Paraperlucidibaca baekdonensis</name>
    <dbReference type="NCBI Taxonomy" id="748120"/>
    <lineage>
        <taxon>Bacteria</taxon>
        <taxon>Pseudomonadati</taxon>
        <taxon>Pseudomonadota</taxon>
        <taxon>Gammaproteobacteria</taxon>
        <taxon>Moraxellales</taxon>
        <taxon>Moraxellaceae</taxon>
        <taxon>Paraperlucidibaca</taxon>
    </lineage>
</organism>
<feature type="region of interest" description="Disordered" evidence="3">
    <location>
        <begin position="1"/>
        <end position="21"/>
    </location>
</feature>
<dbReference type="RefSeq" id="WP_116206979.1">
    <property type="nucleotide sequence ID" value="NZ_QUNR01000001.1"/>
</dbReference>
<evidence type="ECO:0000259" key="4">
    <source>
        <dbReference type="PROSITE" id="PS50977"/>
    </source>
</evidence>
<name>A0A3E0H822_9GAMM</name>
<dbReference type="InterPro" id="IPR050624">
    <property type="entry name" value="HTH-type_Tx_Regulator"/>
</dbReference>
<dbReference type="Pfam" id="PF00440">
    <property type="entry name" value="TetR_N"/>
    <property type="match status" value="1"/>
</dbReference>
<feature type="domain" description="HTH tetR-type" evidence="4">
    <location>
        <begin position="35"/>
        <end position="95"/>
    </location>
</feature>
<gene>
    <name evidence="5" type="ORF">DFR26_0082</name>
</gene>
<protein>
    <submittedName>
        <fullName evidence="5">TetR family transcriptional regulator</fullName>
    </submittedName>
</protein>
<dbReference type="PROSITE" id="PS50977">
    <property type="entry name" value="HTH_TETR_2"/>
    <property type="match status" value="1"/>
</dbReference>
<sequence length="238" mass="26357">MTDTSKAAVKKSAPKKAAAVTGRRYRGVSEEARQAERRQRFIEAGLSVFGSRGYHSSTVRSICAEAGLTERYFYESFSNSEDLLCVVYDYTNQRIRERILATLMDAPREPSAIAYATLEAFLTIMRDDPRMAQILFVEVLGVSERVDAKYRASVENFAQLMQQMIAPLLDAETLPAPLQPDILSVAMLGSVITVVSRWMIGGFREPIATLAENLHVVLVALLRHLIILADAPDSSASK</sequence>
<evidence type="ECO:0000313" key="6">
    <source>
        <dbReference type="Proteomes" id="UP000256774"/>
    </source>
</evidence>
<dbReference type="SUPFAM" id="SSF48498">
    <property type="entry name" value="Tetracyclin repressor-like, C-terminal domain"/>
    <property type="match status" value="1"/>
</dbReference>
<dbReference type="InterPro" id="IPR036271">
    <property type="entry name" value="Tet_transcr_reg_TetR-rel_C_sf"/>
</dbReference>
<dbReference type="PANTHER" id="PTHR43479">
    <property type="entry name" value="ACREF/ENVCD OPERON REPRESSOR-RELATED"/>
    <property type="match status" value="1"/>
</dbReference>
<feature type="DNA-binding region" description="H-T-H motif" evidence="2">
    <location>
        <begin position="58"/>
        <end position="77"/>
    </location>
</feature>